<dbReference type="Pfam" id="PF12833">
    <property type="entry name" value="HTH_18"/>
    <property type="match status" value="1"/>
</dbReference>
<keyword evidence="1" id="KW-0805">Transcription regulation</keyword>
<feature type="domain" description="HTH araC/xylS-type" evidence="4">
    <location>
        <begin position="191"/>
        <end position="291"/>
    </location>
</feature>
<sequence length="293" mass="34197">MFTYIYAVPRTIIENIVIQKYKDETFFTFCQYTTIRFFEIVYIEKGKGTIKINSKTVPYKDNSIFVFIPDDIYIIQAETPTTVTAIKFLKSFFRNTSSHNATLPVNDWFRKIEEILNSESHQLREMQFETTSDRAHLVSLVNMVTTEYLNKLSNDIFIIQNSLSVILHLIARNIQYINVETIKEVKSSKIQQIINFIHSNIYNAEVLTTKSLAEEFHMADNYISEYFKKHTDVSLKKYIINYKLKLVETRLKYTDAQDSEIAIELGFTDSSHLNKTFKAYKGISLSVYKANLA</sequence>
<dbReference type="EMBL" id="BMIC01000002">
    <property type="protein sequence ID" value="GFZ84956.1"/>
    <property type="molecule type" value="Genomic_DNA"/>
</dbReference>
<proteinExistence type="predicted"/>
<keyword evidence="3" id="KW-0804">Transcription</keyword>
<dbReference type="SUPFAM" id="SSF46689">
    <property type="entry name" value="Homeodomain-like"/>
    <property type="match status" value="1"/>
</dbReference>
<keyword evidence="2" id="KW-0238">DNA-binding</keyword>
<name>A0A8J2TNL2_9FLAO</name>
<dbReference type="GO" id="GO:0043565">
    <property type="term" value="F:sequence-specific DNA binding"/>
    <property type="evidence" value="ECO:0007669"/>
    <property type="project" value="InterPro"/>
</dbReference>
<dbReference type="Pfam" id="PF02311">
    <property type="entry name" value="AraC_binding"/>
    <property type="match status" value="1"/>
</dbReference>
<evidence type="ECO:0000313" key="5">
    <source>
        <dbReference type="EMBL" id="GFZ84956.1"/>
    </source>
</evidence>
<dbReference type="PANTHER" id="PTHR43280:SF28">
    <property type="entry name" value="HTH-TYPE TRANSCRIPTIONAL ACTIVATOR RHAS"/>
    <property type="match status" value="1"/>
</dbReference>
<dbReference type="InterPro" id="IPR003313">
    <property type="entry name" value="AraC-bd"/>
</dbReference>
<dbReference type="SMART" id="SM00342">
    <property type="entry name" value="HTH_ARAC"/>
    <property type="match status" value="1"/>
</dbReference>
<dbReference type="PROSITE" id="PS01124">
    <property type="entry name" value="HTH_ARAC_FAMILY_2"/>
    <property type="match status" value="1"/>
</dbReference>
<keyword evidence="6" id="KW-1185">Reference proteome</keyword>
<gene>
    <name evidence="5" type="ORF">GCM10011531_14980</name>
</gene>
<dbReference type="InterPro" id="IPR018060">
    <property type="entry name" value="HTH_AraC"/>
</dbReference>
<evidence type="ECO:0000259" key="4">
    <source>
        <dbReference type="PROSITE" id="PS01124"/>
    </source>
</evidence>
<evidence type="ECO:0000313" key="6">
    <source>
        <dbReference type="Proteomes" id="UP000598120"/>
    </source>
</evidence>
<organism evidence="5 6">
    <name type="scientific">Aquaticitalea lipolytica</name>
    <dbReference type="NCBI Taxonomy" id="1247562"/>
    <lineage>
        <taxon>Bacteria</taxon>
        <taxon>Pseudomonadati</taxon>
        <taxon>Bacteroidota</taxon>
        <taxon>Flavobacteriia</taxon>
        <taxon>Flavobacteriales</taxon>
        <taxon>Flavobacteriaceae</taxon>
        <taxon>Aquaticitalea</taxon>
    </lineage>
</organism>
<evidence type="ECO:0000256" key="2">
    <source>
        <dbReference type="ARBA" id="ARBA00023125"/>
    </source>
</evidence>
<dbReference type="SUPFAM" id="SSF51215">
    <property type="entry name" value="Regulatory protein AraC"/>
    <property type="match status" value="1"/>
</dbReference>
<dbReference type="AlphaFoldDB" id="A0A8J2TNL2"/>
<reference evidence="5 6" key="1">
    <citation type="journal article" date="2014" name="Int. J. Syst. Evol. Microbiol.">
        <title>Complete genome sequence of Corynebacterium casei LMG S-19264T (=DSM 44701T), isolated from a smear-ripened cheese.</title>
        <authorList>
            <consortium name="US DOE Joint Genome Institute (JGI-PGF)"/>
            <person name="Walter F."/>
            <person name="Albersmeier A."/>
            <person name="Kalinowski J."/>
            <person name="Ruckert C."/>
        </authorList>
    </citation>
    <scope>NUCLEOTIDE SEQUENCE [LARGE SCALE GENOMIC DNA]</scope>
    <source>
        <strain evidence="5 6">CGMCC 1.15295</strain>
    </source>
</reference>
<dbReference type="GO" id="GO:0003700">
    <property type="term" value="F:DNA-binding transcription factor activity"/>
    <property type="evidence" value="ECO:0007669"/>
    <property type="project" value="InterPro"/>
</dbReference>
<evidence type="ECO:0000256" key="3">
    <source>
        <dbReference type="ARBA" id="ARBA00023163"/>
    </source>
</evidence>
<dbReference type="RefSeq" id="WP_229660196.1">
    <property type="nucleotide sequence ID" value="NZ_BMIC01000002.1"/>
</dbReference>
<protein>
    <submittedName>
        <fullName evidence="5">Transcription regulator</fullName>
    </submittedName>
</protein>
<dbReference type="InterPro" id="IPR037923">
    <property type="entry name" value="HTH-like"/>
</dbReference>
<dbReference type="Gene3D" id="1.10.10.60">
    <property type="entry name" value="Homeodomain-like"/>
    <property type="match status" value="2"/>
</dbReference>
<accession>A0A8J2TNL2</accession>
<comment type="caution">
    <text evidence="5">The sequence shown here is derived from an EMBL/GenBank/DDBJ whole genome shotgun (WGS) entry which is preliminary data.</text>
</comment>
<dbReference type="InterPro" id="IPR009057">
    <property type="entry name" value="Homeodomain-like_sf"/>
</dbReference>
<evidence type="ECO:0000256" key="1">
    <source>
        <dbReference type="ARBA" id="ARBA00023015"/>
    </source>
</evidence>
<dbReference type="Proteomes" id="UP000598120">
    <property type="component" value="Unassembled WGS sequence"/>
</dbReference>
<dbReference type="PANTHER" id="PTHR43280">
    <property type="entry name" value="ARAC-FAMILY TRANSCRIPTIONAL REGULATOR"/>
    <property type="match status" value="1"/>
</dbReference>